<proteinExistence type="predicted"/>
<evidence type="ECO:0000313" key="1">
    <source>
        <dbReference type="EMBL" id="KAF2111110.1"/>
    </source>
</evidence>
<keyword evidence="2" id="KW-1185">Reference proteome</keyword>
<reference evidence="1" key="1">
    <citation type="journal article" date="2020" name="Stud. Mycol.">
        <title>101 Dothideomycetes genomes: a test case for predicting lifestyles and emergence of pathogens.</title>
        <authorList>
            <person name="Haridas S."/>
            <person name="Albert R."/>
            <person name="Binder M."/>
            <person name="Bloem J."/>
            <person name="Labutti K."/>
            <person name="Salamov A."/>
            <person name="Andreopoulos B."/>
            <person name="Baker S."/>
            <person name="Barry K."/>
            <person name="Bills G."/>
            <person name="Bluhm B."/>
            <person name="Cannon C."/>
            <person name="Castanera R."/>
            <person name="Culley D."/>
            <person name="Daum C."/>
            <person name="Ezra D."/>
            <person name="Gonzalez J."/>
            <person name="Henrissat B."/>
            <person name="Kuo A."/>
            <person name="Liang C."/>
            <person name="Lipzen A."/>
            <person name="Lutzoni F."/>
            <person name="Magnuson J."/>
            <person name="Mondo S."/>
            <person name="Nolan M."/>
            <person name="Ohm R."/>
            <person name="Pangilinan J."/>
            <person name="Park H.-J."/>
            <person name="Ramirez L."/>
            <person name="Alfaro M."/>
            <person name="Sun H."/>
            <person name="Tritt A."/>
            <person name="Yoshinaga Y."/>
            <person name="Zwiers L.-H."/>
            <person name="Turgeon B."/>
            <person name="Goodwin S."/>
            <person name="Spatafora J."/>
            <person name="Crous P."/>
            <person name="Grigoriev I."/>
        </authorList>
    </citation>
    <scope>NUCLEOTIDE SEQUENCE</scope>
    <source>
        <strain evidence="1">CBS 627.86</strain>
    </source>
</reference>
<sequence length="364" mass="42418">MTRVKKLLEPGSDSANKYMRSNSASYMQRFIVPYSKLAVHEITSNMYLHLPREVCDMIYEYLWKICDLRHLGLLIRKRNAPSLPEYGERSWCIRDRRRFKQSCAFVVHPAYVGNETASELLEIVYQRTQTRYRRPERAPVTRTLRTRCRIDRYVILGRGDLSPGPLAHQDRLKRDFNSLLDGVDKDGFVLEIEFLYRIVRLKVLWEVLRIARSVFEKLEANGAKVVVLLDYAPTKDNGICHYCVGHQSITLDMIKKQGVLEKQNESIVERHREYRRENDVAYNPNNYFRGMRTPTTRVIGSSHRHDVSELELWRCRALGGEFNLNGNAELRLGSRSSTRSVARGHATAKMMKEQKNGSLFCPQF</sequence>
<dbReference type="Proteomes" id="UP000799770">
    <property type="component" value="Unassembled WGS sequence"/>
</dbReference>
<name>A0A6A5YVM3_9PLEO</name>
<accession>A0A6A5YVM3</accession>
<protein>
    <submittedName>
        <fullName evidence="1">Uncharacterized protein</fullName>
    </submittedName>
</protein>
<dbReference type="OrthoDB" id="3763466at2759"/>
<gene>
    <name evidence="1" type="ORF">BDV96DRAFT_603242</name>
</gene>
<dbReference type="AlphaFoldDB" id="A0A6A5YVM3"/>
<organism evidence="1 2">
    <name type="scientific">Lophiotrema nucula</name>
    <dbReference type="NCBI Taxonomy" id="690887"/>
    <lineage>
        <taxon>Eukaryota</taxon>
        <taxon>Fungi</taxon>
        <taxon>Dikarya</taxon>
        <taxon>Ascomycota</taxon>
        <taxon>Pezizomycotina</taxon>
        <taxon>Dothideomycetes</taxon>
        <taxon>Pleosporomycetidae</taxon>
        <taxon>Pleosporales</taxon>
        <taxon>Lophiotremataceae</taxon>
        <taxon>Lophiotrema</taxon>
    </lineage>
</organism>
<dbReference type="EMBL" id="ML977335">
    <property type="protein sequence ID" value="KAF2111110.1"/>
    <property type="molecule type" value="Genomic_DNA"/>
</dbReference>
<evidence type="ECO:0000313" key="2">
    <source>
        <dbReference type="Proteomes" id="UP000799770"/>
    </source>
</evidence>